<dbReference type="eggNOG" id="ENOG5032QU3">
    <property type="taxonomic scope" value="Bacteria"/>
</dbReference>
<feature type="coiled-coil region" evidence="2">
    <location>
        <begin position="190"/>
        <end position="253"/>
    </location>
</feature>
<evidence type="ECO:0000256" key="4">
    <source>
        <dbReference type="SAM" id="Phobius"/>
    </source>
</evidence>
<proteinExistence type="predicted"/>
<dbReference type="Proteomes" id="UP000001203">
    <property type="component" value="Chromosome circular"/>
</dbReference>
<keyword evidence="6" id="KW-1185">Reference proteome</keyword>
<gene>
    <name evidence="5" type="ordered locus">cce_4165</name>
</gene>
<dbReference type="SUPFAM" id="SSF48452">
    <property type="entry name" value="TPR-like"/>
    <property type="match status" value="1"/>
</dbReference>
<keyword evidence="4" id="KW-0812">Transmembrane</keyword>
<dbReference type="Gene3D" id="1.25.40.10">
    <property type="entry name" value="Tetratricopeptide repeat domain"/>
    <property type="match status" value="1"/>
</dbReference>
<dbReference type="AlphaFoldDB" id="B1WRS2"/>
<name>B1WRS2_CROS5</name>
<feature type="region of interest" description="Disordered" evidence="3">
    <location>
        <begin position="253"/>
        <end position="273"/>
    </location>
</feature>
<feature type="transmembrane region" description="Helical" evidence="4">
    <location>
        <begin position="151"/>
        <end position="172"/>
    </location>
</feature>
<dbReference type="EMBL" id="CP000806">
    <property type="protein sequence ID" value="ACB53513.1"/>
    <property type="molecule type" value="Genomic_DNA"/>
</dbReference>
<evidence type="ECO:0000313" key="6">
    <source>
        <dbReference type="Proteomes" id="UP000001203"/>
    </source>
</evidence>
<evidence type="ECO:0000256" key="1">
    <source>
        <dbReference type="PROSITE-ProRule" id="PRU00339"/>
    </source>
</evidence>
<evidence type="ECO:0000256" key="3">
    <source>
        <dbReference type="SAM" id="MobiDB-lite"/>
    </source>
</evidence>
<keyword evidence="2" id="KW-0175">Coiled coil</keyword>
<keyword evidence="1" id="KW-0802">TPR repeat</keyword>
<dbReference type="PROSITE" id="PS50005">
    <property type="entry name" value="TPR"/>
    <property type="match status" value="1"/>
</dbReference>
<dbReference type="RefSeq" id="WP_009543757.1">
    <property type="nucleotide sequence ID" value="NC_010546.1"/>
</dbReference>
<evidence type="ECO:0000313" key="5">
    <source>
        <dbReference type="EMBL" id="ACB53513.1"/>
    </source>
</evidence>
<dbReference type="HOGENOM" id="CLU_1048291_0_0_3"/>
<evidence type="ECO:0000256" key="2">
    <source>
        <dbReference type="SAM" id="Coils"/>
    </source>
</evidence>
<dbReference type="InterPro" id="IPR011990">
    <property type="entry name" value="TPR-like_helical_dom_sf"/>
</dbReference>
<organism evidence="5 6">
    <name type="scientific">Crocosphaera subtropica (strain ATCC 51142 / BH68)</name>
    <name type="common">Cyanothece sp. (strain ATCC 51142)</name>
    <dbReference type="NCBI Taxonomy" id="43989"/>
    <lineage>
        <taxon>Bacteria</taxon>
        <taxon>Bacillati</taxon>
        <taxon>Cyanobacteriota</taxon>
        <taxon>Cyanophyceae</taxon>
        <taxon>Oscillatoriophycideae</taxon>
        <taxon>Chroococcales</taxon>
        <taxon>Aphanothecaceae</taxon>
        <taxon>Crocosphaera</taxon>
        <taxon>Crocosphaera subtropica</taxon>
    </lineage>
</organism>
<sequence>MTQMTSNVSNNVINNYIQRVTEWSQSSQRIPTTDELESIAGELGIEPEEIQAAQKQSHDHYIRAQGYMRLKHWDDAIAELQEAVAFNPSNLDMLVSLASAHMGRWETYHRGEDEDNIRLRIRQCLAIKPDCEDALNLLARLSNHIKWRNRIITAIGVGLGGICVGIGGVALLGDGLPLWFQRESKLEQLEQSFTRELNLLQRQQDSLEAQMTVGQRQTDQRSQRNISILQSRINQLETEVNQLQRKIIELEKEKPNKLTPRPSTNRPIIRGME</sequence>
<keyword evidence="4" id="KW-1133">Transmembrane helix</keyword>
<protein>
    <submittedName>
        <fullName evidence="5">Uncharacterized protein</fullName>
    </submittedName>
</protein>
<dbReference type="InterPro" id="IPR019734">
    <property type="entry name" value="TPR_rpt"/>
</dbReference>
<dbReference type="KEGG" id="cyt:cce_4165"/>
<accession>B1WRS2</accession>
<dbReference type="STRING" id="43989.cce_4165"/>
<feature type="repeat" description="TPR" evidence="1">
    <location>
        <begin position="57"/>
        <end position="90"/>
    </location>
</feature>
<reference evidence="5 6" key="1">
    <citation type="journal article" date="2008" name="Proc. Natl. Acad. Sci. U.S.A.">
        <title>The genome of Cyanothece 51142, a unicellular diazotrophic cyanobacterium important in the marine nitrogen cycle.</title>
        <authorList>
            <person name="Welsh E.A."/>
            <person name="Liberton M."/>
            <person name="Stoeckel J."/>
            <person name="Loh T."/>
            <person name="Elvitigala T."/>
            <person name="Wang C."/>
            <person name="Wollam A."/>
            <person name="Fulton R.S."/>
            <person name="Clifton S.W."/>
            <person name="Jacobs J.M."/>
            <person name="Aurora R."/>
            <person name="Ghosh B.K."/>
            <person name="Sherman L.A."/>
            <person name="Smith R.D."/>
            <person name="Wilson R.K."/>
            <person name="Pakrasi H.B."/>
        </authorList>
    </citation>
    <scope>NUCLEOTIDE SEQUENCE [LARGE SCALE GENOMIC DNA]</scope>
    <source>
        <strain evidence="6">ATCC 51142 / BH68</strain>
    </source>
</reference>
<dbReference type="OrthoDB" id="426431at2"/>
<keyword evidence="4" id="KW-0472">Membrane</keyword>